<evidence type="ECO:0000313" key="2">
    <source>
        <dbReference type="Proteomes" id="UP000775213"/>
    </source>
</evidence>
<evidence type="ECO:0000313" key="1">
    <source>
        <dbReference type="EMBL" id="KAH0452104.1"/>
    </source>
</evidence>
<dbReference type="Proteomes" id="UP000775213">
    <property type="component" value="Unassembled WGS sequence"/>
</dbReference>
<keyword evidence="2" id="KW-1185">Reference proteome</keyword>
<comment type="caution">
    <text evidence="1">The sequence shown here is derived from an EMBL/GenBank/DDBJ whole genome shotgun (WGS) entry which is preliminary data.</text>
</comment>
<proteinExistence type="predicted"/>
<sequence>MYDVYDDDMIDGVLKLDQPLFGFLYLEVISAGDSPPKEEFLGYVWAVSSCSFPLKIDNTTSIGSRPSVARVVVELDINKHYLNSVWLGPENFGYIQNVKMEEFPPSMIIDNLRSF</sequence>
<dbReference type="AlphaFoldDB" id="A0AAV7G8R1"/>
<dbReference type="EMBL" id="JAGFBR010000017">
    <property type="protein sequence ID" value="KAH0452104.1"/>
    <property type="molecule type" value="Genomic_DNA"/>
</dbReference>
<accession>A0AAV7G8R1</accession>
<name>A0AAV7G8R1_DENCH</name>
<organism evidence="1 2">
    <name type="scientific">Dendrobium chrysotoxum</name>
    <name type="common">Orchid</name>
    <dbReference type="NCBI Taxonomy" id="161865"/>
    <lineage>
        <taxon>Eukaryota</taxon>
        <taxon>Viridiplantae</taxon>
        <taxon>Streptophyta</taxon>
        <taxon>Embryophyta</taxon>
        <taxon>Tracheophyta</taxon>
        <taxon>Spermatophyta</taxon>
        <taxon>Magnoliopsida</taxon>
        <taxon>Liliopsida</taxon>
        <taxon>Asparagales</taxon>
        <taxon>Orchidaceae</taxon>
        <taxon>Epidendroideae</taxon>
        <taxon>Malaxideae</taxon>
        <taxon>Dendrobiinae</taxon>
        <taxon>Dendrobium</taxon>
    </lineage>
</organism>
<reference evidence="1 2" key="1">
    <citation type="journal article" date="2021" name="Hortic Res">
        <title>Chromosome-scale assembly of the Dendrobium chrysotoxum genome enhances the understanding of orchid evolution.</title>
        <authorList>
            <person name="Zhang Y."/>
            <person name="Zhang G.Q."/>
            <person name="Zhang D."/>
            <person name="Liu X.D."/>
            <person name="Xu X.Y."/>
            <person name="Sun W.H."/>
            <person name="Yu X."/>
            <person name="Zhu X."/>
            <person name="Wang Z.W."/>
            <person name="Zhao X."/>
            <person name="Zhong W.Y."/>
            <person name="Chen H."/>
            <person name="Yin W.L."/>
            <person name="Huang T."/>
            <person name="Niu S.C."/>
            <person name="Liu Z.J."/>
        </authorList>
    </citation>
    <scope>NUCLEOTIDE SEQUENCE [LARGE SCALE GENOMIC DNA]</scope>
    <source>
        <strain evidence="1">Lindl</strain>
    </source>
</reference>
<protein>
    <submittedName>
        <fullName evidence="1">Uncharacterized protein</fullName>
    </submittedName>
</protein>
<gene>
    <name evidence="1" type="ORF">IEQ34_019403</name>
</gene>